<dbReference type="AlphaFoldDB" id="A0A5C8UUR1"/>
<evidence type="ECO:0000256" key="3">
    <source>
        <dbReference type="ARBA" id="ARBA00022840"/>
    </source>
</evidence>
<dbReference type="GO" id="GO:0098796">
    <property type="term" value="C:membrane protein complex"/>
    <property type="evidence" value="ECO:0007669"/>
    <property type="project" value="UniProtKB-ARBA"/>
</dbReference>
<dbReference type="GO" id="GO:0016887">
    <property type="term" value="F:ATP hydrolysis activity"/>
    <property type="evidence" value="ECO:0007669"/>
    <property type="project" value="InterPro"/>
</dbReference>
<dbReference type="GO" id="GO:0022857">
    <property type="term" value="F:transmembrane transporter activity"/>
    <property type="evidence" value="ECO:0007669"/>
    <property type="project" value="TreeGrafter"/>
</dbReference>
<keyword evidence="6" id="KW-1185">Reference proteome</keyword>
<keyword evidence="3 5" id="KW-0067">ATP-binding</keyword>
<dbReference type="GO" id="GO:0005886">
    <property type="term" value="C:plasma membrane"/>
    <property type="evidence" value="ECO:0007669"/>
    <property type="project" value="TreeGrafter"/>
</dbReference>
<reference evidence="5 6" key="1">
    <citation type="submission" date="2019-08" db="EMBL/GenBank/DDBJ databases">
        <title>Bacterial whole genome sequence for Glaciihabitans sp. CHu50b-6-2.</title>
        <authorList>
            <person name="Jin L."/>
        </authorList>
    </citation>
    <scope>NUCLEOTIDE SEQUENCE [LARGE SCALE GENOMIC DNA]</scope>
    <source>
        <strain evidence="5 6">CHu50b-6-2</strain>
    </source>
</reference>
<dbReference type="PROSITE" id="PS50893">
    <property type="entry name" value="ABC_TRANSPORTER_2"/>
    <property type="match status" value="1"/>
</dbReference>
<feature type="domain" description="ABC transporter" evidence="4">
    <location>
        <begin position="13"/>
        <end position="244"/>
    </location>
</feature>
<dbReference type="PANTHER" id="PTHR24220">
    <property type="entry name" value="IMPORT ATP-BINDING PROTEIN"/>
    <property type="match status" value="1"/>
</dbReference>
<dbReference type="Pfam" id="PF00005">
    <property type="entry name" value="ABC_tran"/>
    <property type="match status" value="1"/>
</dbReference>
<dbReference type="InterPro" id="IPR017871">
    <property type="entry name" value="ABC_transporter-like_CS"/>
</dbReference>
<dbReference type="Gene3D" id="3.40.50.300">
    <property type="entry name" value="P-loop containing nucleotide triphosphate hydrolases"/>
    <property type="match status" value="1"/>
</dbReference>
<evidence type="ECO:0000259" key="4">
    <source>
        <dbReference type="PROSITE" id="PS50893"/>
    </source>
</evidence>
<name>A0A5C8UUR1_9MICO</name>
<organism evidence="5 6">
    <name type="scientific">Lacisediminihabitans profunda</name>
    <dbReference type="NCBI Taxonomy" id="2594790"/>
    <lineage>
        <taxon>Bacteria</taxon>
        <taxon>Bacillati</taxon>
        <taxon>Actinomycetota</taxon>
        <taxon>Actinomycetes</taxon>
        <taxon>Micrococcales</taxon>
        <taxon>Microbacteriaceae</taxon>
        <taxon>Lacisediminihabitans</taxon>
    </lineage>
</organism>
<dbReference type="Proteomes" id="UP000321379">
    <property type="component" value="Unassembled WGS sequence"/>
</dbReference>
<dbReference type="SUPFAM" id="SSF52540">
    <property type="entry name" value="P-loop containing nucleoside triphosphate hydrolases"/>
    <property type="match status" value="1"/>
</dbReference>
<accession>A0A5C8UUR1</accession>
<keyword evidence="2" id="KW-0547">Nucleotide-binding</keyword>
<dbReference type="InterPro" id="IPR027417">
    <property type="entry name" value="P-loop_NTPase"/>
</dbReference>
<dbReference type="InterPro" id="IPR003593">
    <property type="entry name" value="AAA+_ATPase"/>
</dbReference>
<proteinExistence type="predicted"/>
<dbReference type="InterPro" id="IPR015854">
    <property type="entry name" value="ABC_transpr_LolD-like"/>
</dbReference>
<dbReference type="PROSITE" id="PS00211">
    <property type="entry name" value="ABC_TRANSPORTER_1"/>
    <property type="match status" value="1"/>
</dbReference>
<evidence type="ECO:0000256" key="2">
    <source>
        <dbReference type="ARBA" id="ARBA00022741"/>
    </source>
</evidence>
<dbReference type="InterPro" id="IPR017911">
    <property type="entry name" value="MacB-like_ATP-bd"/>
</dbReference>
<comment type="caution">
    <text evidence="5">The sequence shown here is derived from an EMBL/GenBank/DDBJ whole genome shotgun (WGS) entry which is preliminary data.</text>
</comment>
<evidence type="ECO:0000313" key="5">
    <source>
        <dbReference type="EMBL" id="TXN32417.1"/>
    </source>
</evidence>
<keyword evidence="1" id="KW-0813">Transport</keyword>
<dbReference type="FunFam" id="3.40.50.300:FF:000032">
    <property type="entry name" value="Export ABC transporter ATP-binding protein"/>
    <property type="match status" value="1"/>
</dbReference>
<protein>
    <submittedName>
        <fullName evidence="5">ABC transporter ATP-binding protein</fullName>
    </submittedName>
</protein>
<sequence>MTPLEQTGDTPVLQLTDIHQVYGTGDAAVHALRGITLEIAQGDYVAIMGPSGSGKSTLMNLLGCLDVASSGTYLLAGSDVKTLDENQLARIRNRQVGFVFQSFNLVPRMSALGNVELPLVYARVPRAERRTRALDALDMVGLADRANHQPQELSGGQQQRVAIARALVASPTLVLADEPTGNLDSASTDEILAMFDLLARDGRTIVVITHEKHVADQAHRVITLSDGVIVSDRITANTPMAGSRS</sequence>
<evidence type="ECO:0000313" key="6">
    <source>
        <dbReference type="Proteomes" id="UP000321379"/>
    </source>
</evidence>
<dbReference type="SMART" id="SM00382">
    <property type="entry name" value="AAA"/>
    <property type="match status" value="1"/>
</dbReference>
<dbReference type="CDD" id="cd03255">
    <property type="entry name" value="ABC_MJ0796_LolCDE_FtsE"/>
    <property type="match status" value="1"/>
</dbReference>
<evidence type="ECO:0000256" key="1">
    <source>
        <dbReference type="ARBA" id="ARBA00022448"/>
    </source>
</evidence>
<dbReference type="EMBL" id="VRMG01000003">
    <property type="protein sequence ID" value="TXN32417.1"/>
    <property type="molecule type" value="Genomic_DNA"/>
</dbReference>
<gene>
    <name evidence="5" type="ORF">FVP33_02075</name>
</gene>
<dbReference type="PANTHER" id="PTHR24220:SF86">
    <property type="entry name" value="ABC TRANSPORTER ABCH.1"/>
    <property type="match status" value="1"/>
</dbReference>
<dbReference type="GO" id="GO:0005524">
    <property type="term" value="F:ATP binding"/>
    <property type="evidence" value="ECO:0007669"/>
    <property type="project" value="UniProtKB-KW"/>
</dbReference>
<dbReference type="InterPro" id="IPR003439">
    <property type="entry name" value="ABC_transporter-like_ATP-bd"/>
</dbReference>
<dbReference type="RefSeq" id="WP_147781964.1">
    <property type="nucleotide sequence ID" value="NZ_VRMG01000003.1"/>
</dbReference>